<name>A0A248UAI6_9HYPH</name>
<dbReference type="Proteomes" id="UP000215256">
    <property type="component" value="Chromosome 2"/>
</dbReference>
<proteinExistence type="predicted"/>
<accession>A0A248UAI6</accession>
<dbReference type="EMBL" id="CP022603">
    <property type="protein sequence ID" value="ASV83359.1"/>
    <property type="molecule type" value="Genomic_DNA"/>
</dbReference>
<dbReference type="KEGG" id="och:CES85_4138"/>
<dbReference type="AlphaFoldDB" id="A0A248UAI6"/>
<reference evidence="1 2" key="1">
    <citation type="submission" date="2017-07" db="EMBL/GenBank/DDBJ databases">
        <title>Phylogenetic study on the rhizospheric bacterium Ochrobactrum sp. A44.</title>
        <authorList>
            <person name="Krzyzanowska D.M."/>
            <person name="Ossowicki A."/>
            <person name="Rajewska M."/>
            <person name="Maciag T."/>
            <person name="Kaczynski Z."/>
            <person name="Czerwicka M."/>
            <person name="Jafra S."/>
        </authorList>
    </citation>
    <scope>NUCLEOTIDE SEQUENCE [LARGE SCALE GENOMIC DNA]</scope>
    <source>
        <strain evidence="1 2">A44</strain>
    </source>
</reference>
<sequence>MIPPGQKLAFKGTNDQPRAIACDQLDKIGAIYCDCRIC</sequence>
<gene>
    <name evidence="1" type="ORF">CES85_4138</name>
</gene>
<protein>
    <submittedName>
        <fullName evidence="1">Uncharacterized protein</fullName>
    </submittedName>
</protein>
<evidence type="ECO:0000313" key="2">
    <source>
        <dbReference type="Proteomes" id="UP000215256"/>
    </source>
</evidence>
<organism evidence="1 2">
    <name type="scientific">Ochrobactrum quorumnocens</name>
    <dbReference type="NCBI Taxonomy" id="271865"/>
    <lineage>
        <taxon>Bacteria</taxon>
        <taxon>Pseudomonadati</taxon>
        <taxon>Pseudomonadota</taxon>
        <taxon>Alphaproteobacteria</taxon>
        <taxon>Hyphomicrobiales</taxon>
        <taxon>Brucellaceae</taxon>
        <taxon>Brucella/Ochrobactrum group</taxon>
        <taxon>Ochrobactrum</taxon>
    </lineage>
</organism>
<evidence type="ECO:0000313" key="1">
    <source>
        <dbReference type="EMBL" id="ASV83359.1"/>
    </source>
</evidence>